<comment type="caution">
    <text evidence="2">The sequence shown here is derived from an EMBL/GenBank/DDBJ whole genome shotgun (WGS) entry which is preliminary data.</text>
</comment>
<proteinExistence type="predicted"/>
<dbReference type="RefSeq" id="WP_289607891.1">
    <property type="nucleotide sequence ID" value="NZ_JAUDCG010000029.1"/>
</dbReference>
<evidence type="ECO:0000313" key="2">
    <source>
        <dbReference type="EMBL" id="MDM8157439.1"/>
    </source>
</evidence>
<accession>A0ABT7UCT3</accession>
<keyword evidence="3" id="KW-1185">Reference proteome</keyword>
<dbReference type="EMBL" id="JAUDCG010000029">
    <property type="protein sequence ID" value="MDM8157439.1"/>
    <property type="molecule type" value="Genomic_DNA"/>
</dbReference>
<sequence length="246" mass="28399">MKKIICFLWAFVSILCLSGCTDSKDVPEDTAQADHPYKSVRQAGSVDELDEIVIQDAEDTVAKILSDRNELESSITTYDEYVANIDSIHAFYSDSLLESEQLGLRMREYAVQYAEMIVNSDADLSDKYDELDAIYDVIYDDAGDEMYSIYDDVVDEMYDIYYAGILDDAYDQVSYDEWSDYRSDAYDTWSDTKSDIYDEWSDMKSEIYDFWSDVKGEVYDGDMEKANEFISDFKEDIARLKEKAGD</sequence>
<evidence type="ECO:0000313" key="3">
    <source>
        <dbReference type="Proteomes" id="UP001529340"/>
    </source>
</evidence>
<feature type="signal peptide" evidence="1">
    <location>
        <begin position="1"/>
        <end position="18"/>
    </location>
</feature>
<dbReference type="Proteomes" id="UP001529340">
    <property type="component" value="Unassembled WGS sequence"/>
</dbReference>
<evidence type="ECO:0000256" key="1">
    <source>
        <dbReference type="SAM" id="SignalP"/>
    </source>
</evidence>
<reference evidence="2 3" key="2">
    <citation type="submission" date="2023-06" db="EMBL/GenBank/DDBJ databases">
        <title>Identification and characterization of horizontal gene transfer across gut microbiota members of farm animals based on homology search.</title>
        <authorList>
            <person name="Schwarzerova J."/>
            <person name="Nykrynova M."/>
            <person name="Jureckova K."/>
            <person name="Cejkova D."/>
            <person name="Rychlik I."/>
        </authorList>
    </citation>
    <scope>NUCLEOTIDE SEQUENCE [LARGE SCALE GENOMIC DNA]</scope>
    <source>
        <strain evidence="2 3">ET39</strain>
    </source>
</reference>
<reference evidence="2 3" key="3">
    <citation type="submission" date="2023-06" db="EMBL/GenBank/DDBJ databases">
        <authorList>
            <person name="Zeman M."/>
            <person name="Kubasova T."/>
            <person name="Jahodarova E."/>
            <person name="Nykrynova M."/>
            <person name="Rychlik I."/>
        </authorList>
    </citation>
    <scope>NUCLEOTIDE SEQUENCE [LARGE SCALE GENOMIC DNA]</scope>
    <source>
        <strain evidence="2 3">ET39</strain>
    </source>
</reference>
<protein>
    <recommendedName>
        <fullName evidence="4">Lipoprotein</fullName>
    </recommendedName>
</protein>
<evidence type="ECO:0008006" key="4">
    <source>
        <dbReference type="Google" id="ProtNLM"/>
    </source>
</evidence>
<feature type="chain" id="PRO_5046000864" description="Lipoprotein" evidence="1">
    <location>
        <begin position="19"/>
        <end position="246"/>
    </location>
</feature>
<organism evidence="2 3">
    <name type="scientific">Amedibacillus dolichus</name>
    <dbReference type="NCBI Taxonomy" id="31971"/>
    <lineage>
        <taxon>Bacteria</taxon>
        <taxon>Bacillati</taxon>
        <taxon>Bacillota</taxon>
        <taxon>Erysipelotrichia</taxon>
        <taxon>Erysipelotrichales</taxon>
        <taxon>Erysipelotrichaceae</taxon>
        <taxon>Amedibacillus</taxon>
    </lineage>
</organism>
<gene>
    <name evidence="2" type="ORF">QUV96_07300</name>
</gene>
<name>A0ABT7UCT3_9FIRM</name>
<keyword evidence="1" id="KW-0732">Signal</keyword>
<reference evidence="3" key="1">
    <citation type="submission" date="2023-06" db="EMBL/GenBank/DDBJ databases">
        <title>Identification and characterization of horizontal gene transfer across gut microbiota members of farm animals based on homology search.</title>
        <authorList>
            <person name="Zeman M."/>
            <person name="Kubasova T."/>
            <person name="Jahodarova E."/>
            <person name="Nykrynova M."/>
            <person name="Rychlik I."/>
        </authorList>
    </citation>
    <scope>NUCLEOTIDE SEQUENCE [LARGE SCALE GENOMIC DNA]</scope>
    <source>
        <strain evidence="3">ET39</strain>
    </source>
</reference>